<evidence type="ECO:0000313" key="1">
    <source>
        <dbReference type="EMBL" id="CAF5098877.1"/>
    </source>
</evidence>
<evidence type="ECO:0000313" key="2">
    <source>
        <dbReference type="Proteomes" id="UP000681967"/>
    </source>
</evidence>
<name>A0A8S3F2X6_9BILA</name>
<feature type="non-terminal residue" evidence="1">
    <location>
        <position position="89"/>
    </location>
</feature>
<protein>
    <submittedName>
        <fullName evidence="1">Uncharacterized protein</fullName>
    </submittedName>
</protein>
<comment type="caution">
    <text evidence="1">The sequence shown here is derived from an EMBL/GenBank/DDBJ whole genome shotgun (WGS) entry which is preliminary data.</text>
</comment>
<proteinExistence type="predicted"/>
<gene>
    <name evidence="1" type="ORF">BYL167_LOCUS64103</name>
</gene>
<feature type="non-terminal residue" evidence="1">
    <location>
        <position position="1"/>
    </location>
</feature>
<dbReference type="EMBL" id="CAJOBH010238066">
    <property type="protein sequence ID" value="CAF5098877.1"/>
    <property type="molecule type" value="Genomic_DNA"/>
</dbReference>
<accession>A0A8S3F2X6</accession>
<sequence length="89" mass="10207">KYCGRNDPKFVYALQQLVQFSNEFIQDTSTIELSKYTFDRARTIYGYESIVVAHSHRALSKSLITLASTTFSRRITQESPSDNKSTDFS</sequence>
<organism evidence="1 2">
    <name type="scientific">Rotaria magnacalcarata</name>
    <dbReference type="NCBI Taxonomy" id="392030"/>
    <lineage>
        <taxon>Eukaryota</taxon>
        <taxon>Metazoa</taxon>
        <taxon>Spiralia</taxon>
        <taxon>Gnathifera</taxon>
        <taxon>Rotifera</taxon>
        <taxon>Eurotatoria</taxon>
        <taxon>Bdelloidea</taxon>
        <taxon>Philodinida</taxon>
        <taxon>Philodinidae</taxon>
        <taxon>Rotaria</taxon>
    </lineage>
</organism>
<reference evidence="1" key="1">
    <citation type="submission" date="2021-02" db="EMBL/GenBank/DDBJ databases">
        <authorList>
            <person name="Nowell W R."/>
        </authorList>
    </citation>
    <scope>NUCLEOTIDE SEQUENCE</scope>
</reference>
<dbReference type="Proteomes" id="UP000681967">
    <property type="component" value="Unassembled WGS sequence"/>
</dbReference>
<dbReference type="AlphaFoldDB" id="A0A8S3F2X6"/>